<reference evidence="3" key="1">
    <citation type="submission" date="2016-10" db="EMBL/GenBank/DDBJ databases">
        <authorList>
            <person name="Varghese N."/>
            <person name="Submissions S."/>
        </authorList>
    </citation>
    <scope>NUCLEOTIDE SEQUENCE [LARGE SCALE GENOMIC DNA]</scope>
    <source>
        <strain evidence="3">DSM 25157</strain>
    </source>
</reference>
<gene>
    <name evidence="2" type="ORF">SAMN05421875_11089</name>
</gene>
<proteinExistence type="predicted"/>
<accession>A0A1H4AI48</accession>
<dbReference type="EMBL" id="FNQJ01000010">
    <property type="protein sequence ID" value="SEA35585.1"/>
    <property type="molecule type" value="Genomic_DNA"/>
</dbReference>
<dbReference type="Proteomes" id="UP000199002">
    <property type="component" value="Unassembled WGS sequence"/>
</dbReference>
<evidence type="ECO:0000313" key="2">
    <source>
        <dbReference type="EMBL" id="SEA35585.1"/>
    </source>
</evidence>
<keyword evidence="2" id="KW-0808">Transferase</keyword>
<keyword evidence="3" id="KW-1185">Reference proteome</keyword>
<name>A0A1H4AI48_9BURK</name>
<feature type="domain" description="BioF2-like acetyltransferase" evidence="1">
    <location>
        <begin position="153"/>
        <end position="292"/>
    </location>
</feature>
<protein>
    <submittedName>
        <fullName evidence="2">Acetyltransferase (GNAT) domain-containing protein</fullName>
    </submittedName>
</protein>
<dbReference type="Pfam" id="PF13480">
    <property type="entry name" value="Acetyltransf_6"/>
    <property type="match status" value="1"/>
</dbReference>
<sequence>MPGDVFETEAWFANLQAHGFERAPHRHWTCPLPVSSGAGVAHLHLMQQAPGEPLAALGNYYSCLYGPVGSAQAVGELSAQQWQAFAKALRQLPGSAVLRLQPLDADSAWLAALQCGLQAAGYWTDRFFCFGNHYQIVPQGGFAVYWQQRPSALRHSVERGRRRLDRAGAWRIDIHTGASTDVDRALAAYQAVYAQSWKPPEPCPGFMPGLVRTAAHEGWLRLGVLWLGEQPLAAQVWLVHGGKANIYKLAYVKGQDRLSPGSVLTAALMAHAMDVDGVREVDYLSGDDAYKRDWMAQRRERVGLVAFDRRRLRGLLAGGRHVTGAWIGRMARLLPVVTKQKDLRASRET</sequence>
<dbReference type="InterPro" id="IPR038740">
    <property type="entry name" value="BioF2-like_GNAT_dom"/>
</dbReference>
<dbReference type="InterPro" id="IPR016181">
    <property type="entry name" value="Acyl_CoA_acyltransferase"/>
</dbReference>
<dbReference type="SUPFAM" id="SSF55729">
    <property type="entry name" value="Acyl-CoA N-acyltransferases (Nat)"/>
    <property type="match status" value="1"/>
</dbReference>
<dbReference type="RefSeq" id="WP_244273656.1">
    <property type="nucleotide sequence ID" value="NZ_CAXIQW010000042.1"/>
</dbReference>
<dbReference type="AlphaFoldDB" id="A0A1H4AI48"/>
<dbReference type="STRING" id="592050.SAMN05421875_11089"/>
<evidence type="ECO:0000259" key="1">
    <source>
        <dbReference type="Pfam" id="PF13480"/>
    </source>
</evidence>
<organism evidence="2 3">
    <name type="scientific">Acidovorax soli</name>
    <dbReference type="NCBI Taxonomy" id="592050"/>
    <lineage>
        <taxon>Bacteria</taxon>
        <taxon>Pseudomonadati</taxon>
        <taxon>Pseudomonadota</taxon>
        <taxon>Betaproteobacteria</taxon>
        <taxon>Burkholderiales</taxon>
        <taxon>Comamonadaceae</taxon>
        <taxon>Acidovorax</taxon>
    </lineage>
</organism>
<dbReference type="GO" id="GO:0016740">
    <property type="term" value="F:transferase activity"/>
    <property type="evidence" value="ECO:0007669"/>
    <property type="project" value="UniProtKB-KW"/>
</dbReference>
<evidence type="ECO:0000313" key="3">
    <source>
        <dbReference type="Proteomes" id="UP000199002"/>
    </source>
</evidence>
<dbReference type="GeneID" id="34232595"/>